<accession>A0A5F0D4V1</accession>
<evidence type="ECO:0000313" key="2">
    <source>
        <dbReference type="EMBL" id="TFB89966.1"/>
    </source>
</evidence>
<sequence>MPDEDAHSKFGSEVFILGAGFSKAVSAHMPTLRELQSTVLKSLNVPAGNLDPFNQDLEQWMSYLSIDQPWLSDQDNMRNRALFEDASLSVHASIDAAEKQVLENPYPIWLLRLVWFWCRTQAHVVTFNYDLLIERMLSQLSVAAWSDVYAIPLTERLPPSSHLMFGASTPDISLLRLYKLHGSINWYYAGDRAPVNERIVETRTGLRWWPDVMTRGDLGPRYTSLFSDLKPLVIPPTVTKSAFYSNLSLRAQWAQAATAMRSAERLTVMGYSFPPSDLGARHFVSNSIGKVPISVVDFSPEVRPRIEEFLGNGRRHDGMSGPSAIQDYVDRHCGDVIAWGSQTDTRSGVAQPYLTMNGRDVLPARGPGEVAQTVDGGDLGASEWLQNEVETRWPGLTEHPLPDIRPPSTEHHSSGHIAYLDRSANP</sequence>
<reference evidence="2 3" key="1">
    <citation type="submission" date="2019-03" db="EMBL/GenBank/DDBJ databases">
        <title>Genomics of glacier-inhabiting Cryobacterium strains.</title>
        <authorList>
            <person name="Liu Q."/>
            <person name="Xin Y.-H."/>
        </authorList>
    </citation>
    <scope>NUCLEOTIDE SEQUENCE [LARGE SCALE GENOMIC DNA]</scope>
    <source>
        <strain evidence="2 3">Hh15</strain>
    </source>
</reference>
<keyword evidence="3" id="KW-1185">Reference proteome</keyword>
<dbReference type="EMBL" id="SOFF01000028">
    <property type="protein sequence ID" value="TFB89966.1"/>
    <property type="molecule type" value="Genomic_DNA"/>
</dbReference>
<protein>
    <submittedName>
        <fullName evidence="2">Uncharacterized protein</fullName>
    </submittedName>
</protein>
<gene>
    <name evidence="2" type="ORF">E3O10_07550</name>
</gene>
<evidence type="ECO:0000313" key="3">
    <source>
        <dbReference type="Proteomes" id="UP000297654"/>
    </source>
</evidence>
<dbReference type="OrthoDB" id="9808492at2"/>
<feature type="region of interest" description="Disordered" evidence="1">
    <location>
        <begin position="392"/>
        <end position="426"/>
    </location>
</feature>
<dbReference type="RefSeq" id="WP_134450352.1">
    <property type="nucleotide sequence ID" value="NZ_FOCN01000019.1"/>
</dbReference>
<organism evidence="2 3">
    <name type="scientific">Cryobacterium luteum</name>
    <dbReference type="NCBI Taxonomy" id="1424661"/>
    <lineage>
        <taxon>Bacteria</taxon>
        <taxon>Bacillati</taxon>
        <taxon>Actinomycetota</taxon>
        <taxon>Actinomycetes</taxon>
        <taxon>Micrococcales</taxon>
        <taxon>Microbacteriaceae</taxon>
        <taxon>Cryobacterium</taxon>
    </lineage>
</organism>
<name>A0A5F0D4V1_9MICO</name>
<evidence type="ECO:0000256" key="1">
    <source>
        <dbReference type="SAM" id="MobiDB-lite"/>
    </source>
</evidence>
<comment type="caution">
    <text evidence="2">The sequence shown here is derived from an EMBL/GenBank/DDBJ whole genome shotgun (WGS) entry which is preliminary data.</text>
</comment>
<dbReference type="AlphaFoldDB" id="A0A5F0D4V1"/>
<dbReference type="Proteomes" id="UP000297654">
    <property type="component" value="Unassembled WGS sequence"/>
</dbReference>
<proteinExistence type="predicted"/>